<keyword evidence="2" id="KW-1185">Reference proteome</keyword>
<dbReference type="GeneID" id="20530664"/>
<dbReference type="EMBL" id="KB932215">
    <property type="protein sequence ID" value="KCV67652.1"/>
    <property type="molecule type" value="Genomic_DNA"/>
</dbReference>
<protein>
    <submittedName>
        <fullName evidence="1">Uncharacterized protein</fullName>
    </submittedName>
</protein>
<gene>
    <name evidence="1" type="ORF">H696_05939</name>
</gene>
<dbReference type="Proteomes" id="UP000030693">
    <property type="component" value="Unassembled WGS sequence"/>
</dbReference>
<reference evidence="1" key="1">
    <citation type="submission" date="2013-04" db="EMBL/GenBank/DDBJ databases">
        <title>The Genome Sequence of Fonticula alba ATCC 38817.</title>
        <authorList>
            <consortium name="The Broad Institute Genomics Platform"/>
            <person name="Russ C."/>
            <person name="Cuomo C."/>
            <person name="Burger G."/>
            <person name="Gray M.W."/>
            <person name="Holland P.W.H."/>
            <person name="King N."/>
            <person name="Lang F.B.F."/>
            <person name="Roger A.J."/>
            <person name="Ruiz-Trillo I."/>
            <person name="Brown M."/>
            <person name="Walker B."/>
            <person name="Young S."/>
            <person name="Zeng Q."/>
            <person name="Gargeya S."/>
            <person name="Fitzgerald M."/>
            <person name="Haas B."/>
            <person name="Abouelleil A."/>
            <person name="Allen A.W."/>
            <person name="Alvarado L."/>
            <person name="Arachchi H.M."/>
            <person name="Berlin A.M."/>
            <person name="Chapman S.B."/>
            <person name="Gainer-Dewar J."/>
            <person name="Goldberg J."/>
            <person name="Griggs A."/>
            <person name="Gujja S."/>
            <person name="Hansen M."/>
            <person name="Howarth C."/>
            <person name="Imamovic A."/>
            <person name="Ireland A."/>
            <person name="Larimer J."/>
            <person name="McCowan C."/>
            <person name="Murphy C."/>
            <person name="Pearson M."/>
            <person name="Poon T.W."/>
            <person name="Priest M."/>
            <person name="Roberts A."/>
            <person name="Saif S."/>
            <person name="Shea T."/>
            <person name="Sisk P."/>
            <person name="Sykes S."/>
            <person name="Wortman J."/>
            <person name="Nusbaum C."/>
            <person name="Birren B."/>
        </authorList>
    </citation>
    <scope>NUCLEOTIDE SEQUENCE [LARGE SCALE GENOMIC DNA]</scope>
    <source>
        <strain evidence="1">ATCC 38817</strain>
    </source>
</reference>
<name>A0A058Z2A7_FONAL</name>
<evidence type="ECO:0000313" key="2">
    <source>
        <dbReference type="Proteomes" id="UP000030693"/>
    </source>
</evidence>
<organism evidence="1">
    <name type="scientific">Fonticula alba</name>
    <name type="common">Slime mold</name>
    <dbReference type="NCBI Taxonomy" id="691883"/>
    <lineage>
        <taxon>Eukaryota</taxon>
        <taxon>Rotosphaerida</taxon>
        <taxon>Fonticulaceae</taxon>
        <taxon>Fonticula</taxon>
    </lineage>
</organism>
<proteinExistence type="predicted"/>
<dbReference type="RefSeq" id="XP_009497990.1">
    <property type="nucleotide sequence ID" value="XM_009499715.1"/>
</dbReference>
<accession>A0A058Z2A7</accession>
<evidence type="ECO:0000313" key="1">
    <source>
        <dbReference type="EMBL" id="KCV67652.1"/>
    </source>
</evidence>
<dbReference type="AlphaFoldDB" id="A0A058Z2A7"/>
<sequence>MNRSSEADVGPLALDGSADDEQIRLREIAEHQALIARVKALRAEKELRDKAQEAARARVHAAAAAAQEAAEATA</sequence>